<dbReference type="SUPFAM" id="SSF90123">
    <property type="entry name" value="ABC transporter transmembrane region"/>
    <property type="match status" value="1"/>
</dbReference>
<dbReference type="InterPro" id="IPR036640">
    <property type="entry name" value="ABC1_TM_sf"/>
</dbReference>
<dbReference type="PANTHER" id="PTHR24221:SF654">
    <property type="entry name" value="ATP-BINDING CASSETTE SUB-FAMILY B MEMBER 6"/>
    <property type="match status" value="1"/>
</dbReference>
<dbReference type="PANTHER" id="PTHR24221">
    <property type="entry name" value="ATP-BINDING CASSETTE SUB-FAMILY B"/>
    <property type="match status" value="1"/>
</dbReference>
<dbReference type="Gene3D" id="3.40.50.300">
    <property type="entry name" value="P-loop containing nucleotide triphosphate hydrolases"/>
    <property type="match status" value="1"/>
</dbReference>
<dbReference type="FunFam" id="3.40.50.300:FF:000287">
    <property type="entry name" value="Multidrug ABC transporter ATP-binding protein"/>
    <property type="match status" value="1"/>
</dbReference>
<evidence type="ECO:0000256" key="8">
    <source>
        <dbReference type="SAM" id="Phobius"/>
    </source>
</evidence>
<dbReference type="SUPFAM" id="SSF52540">
    <property type="entry name" value="P-loop containing nucleoside triphosphate hydrolases"/>
    <property type="match status" value="1"/>
</dbReference>
<dbReference type="PROSITE" id="PS50893">
    <property type="entry name" value="ABC_TRANSPORTER_2"/>
    <property type="match status" value="1"/>
</dbReference>
<dbReference type="InterPro" id="IPR003439">
    <property type="entry name" value="ABC_transporter-like_ATP-bd"/>
</dbReference>
<evidence type="ECO:0000313" key="11">
    <source>
        <dbReference type="EMBL" id="CDG33678.1"/>
    </source>
</evidence>
<evidence type="ECO:0000256" key="5">
    <source>
        <dbReference type="ARBA" id="ARBA00022840"/>
    </source>
</evidence>
<dbReference type="GO" id="GO:0005524">
    <property type="term" value="F:ATP binding"/>
    <property type="evidence" value="ECO:0007669"/>
    <property type="project" value="UniProtKB-KW"/>
</dbReference>
<dbReference type="SMART" id="SM00382">
    <property type="entry name" value="AAA"/>
    <property type="match status" value="1"/>
</dbReference>
<comment type="subcellular location">
    <subcellularLocation>
        <location evidence="1">Cell membrane</location>
        <topology evidence="1">Multi-pass membrane protein</topology>
    </subcellularLocation>
</comment>
<dbReference type="InterPro" id="IPR017871">
    <property type="entry name" value="ABC_transporter-like_CS"/>
</dbReference>
<evidence type="ECO:0000259" key="10">
    <source>
        <dbReference type="PROSITE" id="PS50929"/>
    </source>
</evidence>
<feature type="transmembrane region" description="Helical" evidence="8">
    <location>
        <begin position="258"/>
        <end position="276"/>
    </location>
</feature>
<evidence type="ECO:0000313" key="12">
    <source>
        <dbReference type="Proteomes" id="UP000027590"/>
    </source>
</evidence>
<keyword evidence="7 8" id="KW-0472">Membrane</keyword>
<dbReference type="InterPro" id="IPR027417">
    <property type="entry name" value="P-loop_NTPase"/>
</dbReference>
<feature type="domain" description="ABC transporter" evidence="9">
    <location>
        <begin position="352"/>
        <end position="586"/>
    </location>
</feature>
<feature type="transmembrane region" description="Helical" evidence="8">
    <location>
        <begin position="147"/>
        <end position="165"/>
    </location>
</feature>
<keyword evidence="5 11" id="KW-0067">ATP-binding</keyword>
<dbReference type="GO" id="GO:0016887">
    <property type="term" value="F:ATP hydrolysis activity"/>
    <property type="evidence" value="ECO:0007669"/>
    <property type="project" value="InterPro"/>
</dbReference>
<name>A0A7U7G5V3_9PROT</name>
<sequence>MASTKIGHLPLRAFWRLVRPASLRSWFLRFFCSCVLLVVESVTAVATPWLFSDMVARLSGKEAVMAAVMALLASYTVLRMAGALAGPLRSLLMVPVRTALRERISLLGLEHVHQLGARFHQQRQTGALTRIIDRGADAASMIVDMTFSNVMPNLLGLALTFLVVLRVFDGWYLVLLCATLILYSAVSFLFTRWRMQARRERNQANNHAHRHLVDSLLNADIVRMFGNAAHECRRQEGAWQALRTAEARLQGLVGGSQAIRNSLIALATAVLLGMAIRDIHAHRLGVAQFVLMGTYLRSVYASVGALNYVGAGWRNARVDMEAYLELMGLVPEIQSPPAPVPLPAGQAHGVTLDMQHVSFGYDPERLILRHVSFTLAAGKMLAIVGRSGSGKSTVAKLVSRLYDPLEGTVRMEGVPLPALSLDALRGQIGVVAQETSLFNATIAENIAYGRAGASMAEVRQAAEAAQLGPFVDSLPDGFDTLVGERGVRLSGGERQRMAIARVILRNPRLLVLDEATSALDSRTEEAIQKELESLSSGRTTLVIAHRLSTIQRADHILVMENGEVVEEGTHRQLLEKGGIYAGMWRLQARRGSVESHSDVEG</sequence>
<evidence type="ECO:0000256" key="1">
    <source>
        <dbReference type="ARBA" id="ARBA00004651"/>
    </source>
</evidence>
<dbReference type="InterPro" id="IPR039421">
    <property type="entry name" value="Type_1_exporter"/>
</dbReference>
<reference evidence="11 12" key="2">
    <citation type="journal article" date="2014" name="PLoS ONE">
        <title>Evolution of mitochondria reconstructed from the energy metabolism of living bacteria.</title>
        <authorList>
            <person name="Degli Esposti M."/>
            <person name="Chouaia B."/>
            <person name="Comandatore F."/>
            <person name="Crotti E."/>
            <person name="Sassera D."/>
            <person name="Lievens P.M."/>
            <person name="Daffonchio D."/>
            <person name="Bandi C."/>
        </authorList>
    </citation>
    <scope>NUCLEOTIDE SEQUENCE [LARGE SCALE GENOMIC DNA]</scope>
    <source>
        <strain evidence="12">AM169</strain>
    </source>
</reference>
<feature type="domain" description="ABC transmembrane type-1" evidence="10">
    <location>
        <begin position="33"/>
        <end position="315"/>
    </location>
</feature>
<evidence type="ECO:0000259" key="9">
    <source>
        <dbReference type="PROSITE" id="PS50893"/>
    </source>
</evidence>
<evidence type="ECO:0000256" key="6">
    <source>
        <dbReference type="ARBA" id="ARBA00022989"/>
    </source>
</evidence>
<dbReference type="CDD" id="cd18582">
    <property type="entry name" value="ABC_6TM_ATM1_ABCB7"/>
    <property type="match status" value="1"/>
</dbReference>
<feature type="transmembrane region" description="Helical" evidence="8">
    <location>
        <begin position="171"/>
        <end position="191"/>
    </location>
</feature>
<comment type="caution">
    <text evidence="11">The sequence shown here is derived from an EMBL/GenBank/DDBJ whole genome shotgun (WGS) entry which is preliminary data.</text>
</comment>
<dbReference type="InterPro" id="IPR003593">
    <property type="entry name" value="AAA+_ATPase"/>
</dbReference>
<dbReference type="RefSeq" id="WP_052349037.1">
    <property type="nucleotide sequence ID" value="NZ_CBLY010000006.1"/>
</dbReference>
<feature type="transmembrane region" description="Helical" evidence="8">
    <location>
        <begin position="63"/>
        <end position="85"/>
    </location>
</feature>
<keyword evidence="6 8" id="KW-1133">Transmembrane helix</keyword>
<dbReference type="GO" id="GO:0005886">
    <property type="term" value="C:plasma membrane"/>
    <property type="evidence" value="ECO:0007669"/>
    <property type="project" value="UniProtKB-SubCell"/>
</dbReference>
<dbReference type="Proteomes" id="UP000027590">
    <property type="component" value="Unassembled WGS sequence"/>
</dbReference>
<keyword evidence="3 8" id="KW-0812">Transmembrane</keyword>
<gene>
    <name evidence="11" type="ORF">SACS_0940</name>
</gene>
<keyword evidence="4" id="KW-0547">Nucleotide-binding</keyword>
<evidence type="ECO:0000256" key="4">
    <source>
        <dbReference type="ARBA" id="ARBA00022741"/>
    </source>
</evidence>
<feature type="transmembrane region" description="Helical" evidence="8">
    <location>
        <begin position="26"/>
        <end position="51"/>
    </location>
</feature>
<dbReference type="Gene3D" id="1.20.1560.10">
    <property type="entry name" value="ABC transporter type 1, transmembrane domain"/>
    <property type="match status" value="1"/>
</dbReference>
<evidence type="ECO:0000256" key="7">
    <source>
        <dbReference type="ARBA" id="ARBA00023136"/>
    </source>
</evidence>
<protein>
    <submittedName>
        <fullName evidence="11">ABC transporter ATP-binding protein</fullName>
    </submittedName>
</protein>
<dbReference type="GO" id="GO:0140359">
    <property type="term" value="F:ABC-type transporter activity"/>
    <property type="evidence" value="ECO:0007669"/>
    <property type="project" value="InterPro"/>
</dbReference>
<dbReference type="InterPro" id="IPR011527">
    <property type="entry name" value="ABC1_TM_dom"/>
</dbReference>
<reference evidence="11 12" key="1">
    <citation type="journal article" date="2014" name="Genome Biol. Evol.">
        <title>Acetic acid bacteria genomes reveal functional traits for adaptation to life in insect guts.</title>
        <authorList>
            <person name="Chouaia B."/>
            <person name="Gaiarsa S."/>
            <person name="Crotti E."/>
            <person name="Comandatore F."/>
            <person name="Degli Esposti M."/>
            <person name="Ricci I."/>
            <person name="Alma A."/>
            <person name="Favia G."/>
            <person name="Bandi C."/>
            <person name="Daffonchio D."/>
        </authorList>
    </citation>
    <scope>NUCLEOTIDE SEQUENCE [LARGE SCALE GENOMIC DNA]</scope>
    <source>
        <strain evidence="12">AM169</strain>
    </source>
</reference>
<dbReference type="Pfam" id="PF00664">
    <property type="entry name" value="ABC_membrane"/>
    <property type="match status" value="1"/>
</dbReference>
<evidence type="ECO:0000256" key="3">
    <source>
        <dbReference type="ARBA" id="ARBA00022692"/>
    </source>
</evidence>
<proteinExistence type="predicted"/>
<organism evidence="11 12">
    <name type="scientific">Parasaccharibacter apium</name>
    <dbReference type="NCBI Taxonomy" id="1510841"/>
    <lineage>
        <taxon>Bacteria</taxon>
        <taxon>Pseudomonadati</taxon>
        <taxon>Pseudomonadota</taxon>
        <taxon>Alphaproteobacteria</taxon>
        <taxon>Acetobacterales</taxon>
        <taxon>Acetobacteraceae</taxon>
        <taxon>Parasaccharibacter</taxon>
    </lineage>
</organism>
<dbReference type="PROSITE" id="PS00211">
    <property type="entry name" value="ABC_TRANSPORTER_1"/>
    <property type="match status" value="1"/>
</dbReference>
<evidence type="ECO:0000256" key="2">
    <source>
        <dbReference type="ARBA" id="ARBA00022448"/>
    </source>
</evidence>
<dbReference type="Pfam" id="PF00005">
    <property type="entry name" value="ABC_tran"/>
    <property type="match status" value="1"/>
</dbReference>
<dbReference type="PROSITE" id="PS50929">
    <property type="entry name" value="ABC_TM1F"/>
    <property type="match status" value="1"/>
</dbReference>
<dbReference type="AlphaFoldDB" id="A0A7U7G5V3"/>
<keyword evidence="2" id="KW-0813">Transport</keyword>
<dbReference type="EMBL" id="CBLY010000006">
    <property type="protein sequence ID" value="CDG33678.1"/>
    <property type="molecule type" value="Genomic_DNA"/>
</dbReference>
<accession>A0A7U7G5V3</accession>